<evidence type="ECO:0000256" key="1">
    <source>
        <dbReference type="SAM" id="MobiDB-lite"/>
    </source>
</evidence>
<feature type="compositionally biased region" description="Polar residues" evidence="1">
    <location>
        <begin position="100"/>
        <end position="109"/>
    </location>
</feature>
<gene>
    <name evidence="2" type="ORF">A3770_19p84540</name>
</gene>
<dbReference type="AlphaFoldDB" id="A0A5B8N0Z1"/>
<proteinExistence type="predicted"/>
<feature type="region of interest" description="Disordered" evidence="1">
    <location>
        <begin position="1"/>
        <end position="56"/>
    </location>
</feature>
<feature type="region of interest" description="Disordered" evidence="1">
    <location>
        <begin position="83"/>
        <end position="109"/>
    </location>
</feature>
<dbReference type="Proteomes" id="UP000316726">
    <property type="component" value="Chromosome 19"/>
</dbReference>
<name>A0A5B8N0Z1_9CHLO</name>
<dbReference type="STRING" id="1764295.A0A5B8N0Z1"/>
<dbReference type="EMBL" id="CP031052">
    <property type="protein sequence ID" value="QDZ25936.1"/>
    <property type="molecule type" value="Genomic_DNA"/>
</dbReference>
<sequence>MTLSPGGSYTLSSPFAWDTSGDRENGSGGATQARARRVVSSSSLTQVEGSSPRWYLPGRAHVPQPYENHISNGLSEFIQNRTAKKPGSAGFGGSRRHFPSIQTPTQREPQLSTANNVDYYKRIEGSAVSNGSPGSGSYRRHLGYVVPPKPVEKVQRLKHIMPASSGGVFGDSNGSSKRSTSTGSDGRPKQVRFVGGTTEKSTGLNSFHSSPSYPEPNLPRLGRKAKAMETAITRREQTLADTLGRRVKVNTKDFKNSDRAGAQRILRGTPSRVEEEVSLSGESFFGRKVDLITFKRFVSNLAPATKVPMMDSLKMSTRRQKMREIDNEIKTVQDLDKWKHTI</sequence>
<feature type="region of interest" description="Disordered" evidence="1">
    <location>
        <begin position="163"/>
        <end position="220"/>
    </location>
</feature>
<feature type="compositionally biased region" description="Polar residues" evidence="1">
    <location>
        <begin position="1"/>
        <end position="13"/>
    </location>
</feature>
<feature type="compositionally biased region" description="Polar residues" evidence="1">
    <location>
        <begin position="198"/>
        <end position="212"/>
    </location>
</feature>
<feature type="compositionally biased region" description="Polar residues" evidence="1">
    <location>
        <begin position="172"/>
        <end position="184"/>
    </location>
</feature>
<keyword evidence="3" id="KW-1185">Reference proteome</keyword>
<evidence type="ECO:0000313" key="2">
    <source>
        <dbReference type="EMBL" id="QDZ25936.1"/>
    </source>
</evidence>
<evidence type="ECO:0000313" key="3">
    <source>
        <dbReference type="Proteomes" id="UP000316726"/>
    </source>
</evidence>
<reference evidence="2 3" key="1">
    <citation type="submission" date="2018-07" db="EMBL/GenBank/DDBJ databases">
        <title>The complete nuclear genome of the prasinophyte Chloropicon primus (CCMP1205).</title>
        <authorList>
            <person name="Pombert J.-F."/>
            <person name="Otis C."/>
            <person name="Turmel M."/>
            <person name="Lemieux C."/>
        </authorList>
    </citation>
    <scope>NUCLEOTIDE SEQUENCE [LARGE SCALE GENOMIC DNA]</scope>
    <source>
        <strain evidence="2 3">CCMP1205</strain>
    </source>
</reference>
<organism evidence="2 3">
    <name type="scientific">Chloropicon primus</name>
    <dbReference type="NCBI Taxonomy" id="1764295"/>
    <lineage>
        <taxon>Eukaryota</taxon>
        <taxon>Viridiplantae</taxon>
        <taxon>Chlorophyta</taxon>
        <taxon>Chloropicophyceae</taxon>
        <taxon>Chloropicales</taxon>
        <taxon>Chloropicaceae</taxon>
        <taxon>Chloropicon</taxon>
    </lineage>
</organism>
<protein>
    <submittedName>
        <fullName evidence="2">Uncharacterized protein</fullName>
    </submittedName>
</protein>
<accession>A0A5B8N0Z1</accession>